<organism evidence="1 2">
    <name type="scientific">Nocardiopsis aegyptia</name>
    <dbReference type="NCBI Taxonomy" id="220378"/>
    <lineage>
        <taxon>Bacteria</taxon>
        <taxon>Bacillati</taxon>
        <taxon>Actinomycetota</taxon>
        <taxon>Actinomycetes</taxon>
        <taxon>Streptosporangiales</taxon>
        <taxon>Nocardiopsidaceae</taxon>
        <taxon>Nocardiopsis</taxon>
    </lineage>
</organism>
<comment type="caution">
    <text evidence="1">The sequence shown here is derived from an EMBL/GenBank/DDBJ whole genome shotgun (WGS) entry which is preliminary data.</text>
</comment>
<dbReference type="AlphaFoldDB" id="A0A7Z0EJJ8"/>
<dbReference type="EMBL" id="JACCFS010000001">
    <property type="protein sequence ID" value="NYJ32781.1"/>
    <property type="molecule type" value="Genomic_DNA"/>
</dbReference>
<dbReference type="RefSeq" id="WP_246406028.1">
    <property type="nucleotide sequence ID" value="NZ_JACCFS010000001.1"/>
</dbReference>
<gene>
    <name evidence="1" type="ORF">HNR10_000662</name>
</gene>
<accession>A0A7Z0EJJ8</accession>
<evidence type="ECO:0000313" key="1">
    <source>
        <dbReference type="EMBL" id="NYJ32781.1"/>
    </source>
</evidence>
<evidence type="ECO:0000313" key="2">
    <source>
        <dbReference type="Proteomes" id="UP000572051"/>
    </source>
</evidence>
<keyword evidence="2" id="KW-1185">Reference proteome</keyword>
<reference evidence="1 2" key="1">
    <citation type="submission" date="2020-07" db="EMBL/GenBank/DDBJ databases">
        <title>Sequencing the genomes of 1000 actinobacteria strains.</title>
        <authorList>
            <person name="Klenk H.-P."/>
        </authorList>
    </citation>
    <scope>NUCLEOTIDE SEQUENCE [LARGE SCALE GENOMIC DNA]</scope>
    <source>
        <strain evidence="1 2">DSM 44442</strain>
    </source>
</reference>
<sequence>MIPAHWEPHHRDEDGEILGYLAPAEDGLCVPVTLIGHALAEPGDADDARAALDSAGLSYLADRWLLTLPERDEPVSVRIVEAGPARVRVANVDFGCTEVDYGHVWVLDVPADDRLRPARSRPGVIRGARRYRRWRRNWRSLHRSGDSWASCRGVGHGGVSAFQVLEGVRDHGAEAVPDM</sequence>
<name>A0A7Z0EJJ8_9ACTN</name>
<proteinExistence type="predicted"/>
<protein>
    <submittedName>
        <fullName evidence="1">Uncharacterized protein</fullName>
    </submittedName>
</protein>
<dbReference type="Proteomes" id="UP000572051">
    <property type="component" value="Unassembled WGS sequence"/>
</dbReference>